<dbReference type="Proteomes" id="UP001629113">
    <property type="component" value="Unassembled WGS sequence"/>
</dbReference>
<gene>
    <name evidence="3" type="ORF">PVAG01_00553</name>
</gene>
<dbReference type="PRINTS" id="PR00081">
    <property type="entry name" value="GDHRDH"/>
</dbReference>
<proteinExistence type="inferred from homology"/>
<dbReference type="Gene3D" id="3.40.50.720">
    <property type="entry name" value="NAD(P)-binding Rossmann-like Domain"/>
    <property type="match status" value="1"/>
</dbReference>
<evidence type="ECO:0000256" key="1">
    <source>
        <dbReference type="ARBA" id="ARBA00006484"/>
    </source>
</evidence>
<reference evidence="3 4" key="1">
    <citation type="submission" date="2024-06" db="EMBL/GenBank/DDBJ databases">
        <title>Complete genome of Phlyctema vagabunda strain 19-DSS-EL-015.</title>
        <authorList>
            <person name="Fiorenzani C."/>
        </authorList>
    </citation>
    <scope>NUCLEOTIDE SEQUENCE [LARGE SCALE GENOMIC DNA]</scope>
    <source>
        <strain evidence="3 4">19-DSS-EL-015</strain>
    </source>
</reference>
<sequence>METEHRYRLQLNKFMAQTTPSERWINESSLTKRRDTYPFIDPFRFKNTLRGKVVVVTYAHRGIGRASALAFAAAGASVVCIARPTDSLDSAIKEIGEFHKAPTFPITADLLDASVPQRLVSLIEQEMGPIDILINITPPSYMRPFDREPDITSDWWTSLEHNLKAPIAMTHAVLPSMIARKLGIIISAISVTAVVNVPFVSSLGVAKAGLLKFHHQLDLENRPKGILNFAVHPGLISSHLHDPSSPVLVNPQDFVAEPRMRTEFTERAANLEWAAAGLASGTFVALCVDQRCAVLSGMYINAERDLGEVVAIVEREKESGAAGRVEKERLYVLKVDEL</sequence>
<protein>
    <submittedName>
        <fullName evidence="3">Short-chain dehydrogenase reductase sdr</fullName>
    </submittedName>
</protein>
<accession>A0ABR4PUU4</accession>
<name>A0ABR4PUU4_9HELO</name>
<dbReference type="SUPFAM" id="SSF51735">
    <property type="entry name" value="NAD(P)-binding Rossmann-fold domains"/>
    <property type="match status" value="1"/>
</dbReference>
<evidence type="ECO:0000313" key="4">
    <source>
        <dbReference type="Proteomes" id="UP001629113"/>
    </source>
</evidence>
<dbReference type="PANTHER" id="PTHR44196">
    <property type="entry name" value="DEHYDROGENASE/REDUCTASE SDR FAMILY MEMBER 7B"/>
    <property type="match status" value="1"/>
</dbReference>
<keyword evidence="2" id="KW-0560">Oxidoreductase</keyword>
<comment type="similarity">
    <text evidence="1">Belongs to the short-chain dehydrogenases/reductases (SDR) family.</text>
</comment>
<comment type="caution">
    <text evidence="3">The sequence shown here is derived from an EMBL/GenBank/DDBJ whole genome shotgun (WGS) entry which is preliminary data.</text>
</comment>
<dbReference type="CDD" id="cd05233">
    <property type="entry name" value="SDR_c"/>
    <property type="match status" value="1"/>
</dbReference>
<dbReference type="PANTHER" id="PTHR44196:SF1">
    <property type="entry name" value="DEHYDROGENASE_REDUCTASE SDR FAMILY MEMBER 7B"/>
    <property type="match status" value="1"/>
</dbReference>
<dbReference type="InterPro" id="IPR036291">
    <property type="entry name" value="NAD(P)-bd_dom_sf"/>
</dbReference>
<evidence type="ECO:0000256" key="2">
    <source>
        <dbReference type="ARBA" id="ARBA00023002"/>
    </source>
</evidence>
<dbReference type="Pfam" id="PF00106">
    <property type="entry name" value="adh_short"/>
    <property type="match status" value="1"/>
</dbReference>
<keyword evidence="4" id="KW-1185">Reference proteome</keyword>
<organism evidence="3 4">
    <name type="scientific">Phlyctema vagabunda</name>
    <dbReference type="NCBI Taxonomy" id="108571"/>
    <lineage>
        <taxon>Eukaryota</taxon>
        <taxon>Fungi</taxon>
        <taxon>Dikarya</taxon>
        <taxon>Ascomycota</taxon>
        <taxon>Pezizomycotina</taxon>
        <taxon>Leotiomycetes</taxon>
        <taxon>Helotiales</taxon>
        <taxon>Dermateaceae</taxon>
        <taxon>Phlyctema</taxon>
    </lineage>
</organism>
<evidence type="ECO:0000313" key="3">
    <source>
        <dbReference type="EMBL" id="KAL3427044.1"/>
    </source>
</evidence>
<dbReference type="EMBL" id="JBFCZG010000001">
    <property type="protein sequence ID" value="KAL3427044.1"/>
    <property type="molecule type" value="Genomic_DNA"/>
</dbReference>
<dbReference type="InterPro" id="IPR002347">
    <property type="entry name" value="SDR_fam"/>
</dbReference>